<reference evidence="11" key="3">
    <citation type="journal article" date="2020" name="Plant Biotechnol. J.">
        <title>The pomegranate (Punica granatum L.) draft genome dissects genetic divergence between soft- and hard-seeded cultivars.</title>
        <authorList>
            <person name="Luo X."/>
            <person name="Li H."/>
            <person name="Wu Z."/>
            <person name="Yao W."/>
            <person name="Zhao P."/>
            <person name="Cao D."/>
            <person name="Yu H."/>
            <person name="Li K."/>
            <person name="Poudel K."/>
            <person name="Zhao D."/>
            <person name="Zhang F."/>
            <person name="Xia X."/>
            <person name="Chen L."/>
            <person name="Wang Q."/>
            <person name="Jing D."/>
            <person name="Cao S."/>
        </authorList>
    </citation>
    <scope>NUCLEOTIDE SEQUENCE [LARGE SCALE GENOMIC DNA]</scope>
</reference>
<dbReference type="AlphaFoldDB" id="A0A218W0F3"/>
<evidence type="ECO:0000259" key="8">
    <source>
        <dbReference type="PROSITE" id="PS51754"/>
    </source>
</evidence>
<evidence type="ECO:0000313" key="9">
    <source>
        <dbReference type="EMBL" id="OWM66033.1"/>
    </source>
</evidence>
<comment type="function">
    <text evidence="6">Transcriptional repressor that regulates multiple aspects of plant growth and development.</text>
</comment>
<keyword evidence="3 6" id="KW-0805">Transcription regulation</keyword>
<dbReference type="PANTHER" id="PTHR33057">
    <property type="entry name" value="TRANSCRIPTION REPRESSOR OFP7-RELATED"/>
    <property type="match status" value="1"/>
</dbReference>
<dbReference type="RefSeq" id="XP_031385304.1">
    <property type="nucleotide sequence ID" value="XM_031529444.1"/>
</dbReference>
<reference evidence="12" key="4">
    <citation type="submission" date="2025-04" db="UniProtKB">
        <authorList>
            <consortium name="RefSeq"/>
        </authorList>
    </citation>
    <scope>IDENTIFICATION</scope>
    <source>
        <tissue evidence="12">Leaf</tissue>
    </source>
</reference>
<dbReference type="PROSITE" id="PS51754">
    <property type="entry name" value="OVATE"/>
    <property type="match status" value="1"/>
</dbReference>
<dbReference type="Pfam" id="PF04844">
    <property type="entry name" value="Ovate"/>
    <property type="match status" value="1"/>
</dbReference>
<evidence type="ECO:0000256" key="1">
    <source>
        <dbReference type="ARBA" id="ARBA00004123"/>
    </source>
</evidence>
<feature type="compositionally biased region" description="Basic residues" evidence="7">
    <location>
        <begin position="153"/>
        <end position="166"/>
    </location>
</feature>
<evidence type="ECO:0000313" key="10">
    <source>
        <dbReference type="Proteomes" id="UP000197138"/>
    </source>
</evidence>
<dbReference type="Proteomes" id="UP000197138">
    <property type="component" value="Unassembled WGS sequence"/>
</dbReference>
<organism evidence="9 10">
    <name type="scientific">Punica granatum</name>
    <name type="common">Pomegranate</name>
    <dbReference type="NCBI Taxonomy" id="22663"/>
    <lineage>
        <taxon>Eukaryota</taxon>
        <taxon>Viridiplantae</taxon>
        <taxon>Streptophyta</taxon>
        <taxon>Embryophyta</taxon>
        <taxon>Tracheophyta</taxon>
        <taxon>Spermatophyta</taxon>
        <taxon>Magnoliopsida</taxon>
        <taxon>eudicotyledons</taxon>
        <taxon>Gunneridae</taxon>
        <taxon>Pentapetalae</taxon>
        <taxon>rosids</taxon>
        <taxon>malvids</taxon>
        <taxon>Myrtales</taxon>
        <taxon>Lythraceae</taxon>
        <taxon>Punica</taxon>
    </lineage>
</organism>
<dbReference type="InterPro" id="IPR006458">
    <property type="entry name" value="Ovate_C"/>
</dbReference>
<dbReference type="EMBL" id="MTKT01005556">
    <property type="protein sequence ID" value="OWM66033.1"/>
    <property type="molecule type" value="Genomic_DNA"/>
</dbReference>
<gene>
    <name evidence="12" type="primary">LOC116199155</name>
    <name evidence="9" type="ORF">CDL15_Pgr015459</name>
</gene>
<comment type="subcellular location">
    <subcellularLocation>
        <location evidence="1 6">Nucleus</location>
    </subcellularLocation>
</comment>
<evidence type="ECO:0000256" key="7">
    <source>
        <dbReference type="SAM" id="MobiDB-lite"/>
    </source>
</evidence>
<sequence>MEESARPKPRLFQGTFRPSFASCSSRTLSDVVDKSVLLPRQNSFHSLPTMCKPISPLQPAIRPGPFPIPRVPEDSIPAFTIGDVLRGRVCPTAPIVSPLNHPFHKLDDNKKKHKCELSRFEDRWFSSDDQREEEDETDTLFSSRSFSSDSSGSHRRRRSARRRRRSRSEVNVLPMDSDDKNNNIKGSFAVVKKSSDPSGDFRRSMVEMIVEKEMFGAEELEGLLQCFLSLNSHHHHKVIVEVFTEIWEALFPHWS</sequence>
<feature type="compositionally biased region" description="Low complexity" evidence="7">
    <location>
        <begin position="142"/>
        <end position="151"/>
    </location>
</feature>
<dbReference type="InterPro" id="IPR038933">
    <property type="entry name" value="Ovate"/>
</dbReference>
<dbReference type="GO" id="GO:0045892">
    <property type="term" value="P:negative regulation of DNA-templated transcription"/>
    <property type="evidence" value="ECO:0007669"/>
    <property type="project" value="UniProtKB-UniRule"/>
</dbReference>
<evidence type="ECO:0000313" key="12">
    <source>
        <dbReference type="RefSeq" id="XP_031385304.1"/>
    </source>
</evidence>
<dbReference type="PANTHER" id="PTHR33057:SF17">
    <property type="entry name" value="TRANSCRIPTION REPRESSOR OFP8"/>
    <property type="match status" value="1"/>
</dbReference>
<keyword evidence="11" id="KW-1185">Reference proteome</keyword>
<keyword evidence="4 6" id="KW-0804">Transcription</keyword>
<evidence type="ECO:0000313" key="11">
    <source>
        <dbReference type="Proteomes" id="UP000515151"/>
    </source>
</evidence>
<dbReference type="NCBIfam" id="TIGR01568">
    <property type="entry name" value="A_thal_3678"/>
    <property type="match status" value="1"/>
</dbReference>
<dbReference type="GO" id="GO:0005634">
    <property type="term" value="C:nucleus"/>
    <property type="evidence" value="ECO:0007669"/>
    <property type="project" value="UniProtKB-SubCell"/>
</dbReference>
<proteinExistence type="predicted"/>
<evidence type="ECO:0000256" key="2">
    <source>
        <dbReference type="ARBA" id="ARBA00022491"/>
    </source>
</evidence>
<keyword evidence="2 6" id="KW-0678">Repressor</keyword>
<evidence type="ECO:0000256" key="6">
    <source>
        <dbReference type="RuleBase" id="RU367028"/>
    </source>
</evidence>
<reference evidence="10" key="1">
    <citation type="journal article" date="2017" name="Plant J.">
        <title>The pomegranate (Punica granatum L.) genome and the genomics of punicalagin biosynthesis.</title>
        <authorList>
            <person name="Qin G."/>
            <person name="Xu C."/>
            <person name="Ming R."/>
            <person name="Tang H."/>
            <person name="Guyot R."/>
            <person name="Kramer E.M."/>
            <person name="Hu Y."/>
            <person name="Yi X."/>
            <person name="Qi Y."/>
            <person name="Xu X."/>
            <person name="Gao Z."/>
            <person name="Pan H."/>
            <person name="Jian J."/>
            <person name="Tian Y."/>
            <person name="Yue Z."/>
            <person name="Xu Y."/>
        </authorList>
    </citation>
    <scope>NUCLEOTIDE SEQUENCE [LARGE SCALE GENOMIC DNA]</scope>
    <source>
        <strain evidence="10">cv. Dabenzi</strain>
    </source>
</reference>
<feature type="domain" description="OVATE" evidence="8">
    <location>
        <begin position="190"/>
        <end position="249"/>
    </location>
</feature>
<evidence type="ECO:0000256" key="5">
    <source>
        <dbReference type="ARBA" id="ARBA00023242"/>
    </source>
</evidence>
<dbReference type="Proteomes" id="UP000515151">
    <property type="component" value="Chromosome 3"/>
</dbReference>
<accession>A0A218W0F3</accession>
<dbReference type="GeneID" id="116199155"/>
<evidence type="ECO:0000256" key="4">
    <source>
        <dbReference type="ARBA" id="ARBA00023163"/>
    </source>
</evidence>
<reference evidence="9" key="2">
    <citation type="submission" date="2017-06" db="EMBL/GenBank/DDBJ databases">
        <title>The pomegranate genome and the genomics of punicalagin biosynthesis.</title>
        <authorList>
            <person name="Xu C."/>
        </authorList>
    </citation>
    <scope>NUCLEOTIDE SEQUENCE [LARGE SCALE GENOMIC DNA]</scope>
    <source>
        <tissue evidence="9">Fresh leaf</tissue>
    </source>
</reference>
<dbReference type="OrthoDB" id="1928390at2759"/>
<evidence type="ECO:0000256" key="3">
    <source>
        <dbReference type="ARBA" id="ARBA00023015"/>
    </source>
</evidence>
<protein>
    <recommendedName>
        <fullName evidence="6">Transcription repressor</fullName>
    </recommendedName>
    <alternativeName>
        <fullName evidence="6">Ovate family protein</fullName>
    </alternativeName>
</protein>
<name>A0A218W0F3_PUNGR</name>
<feature type="region of interest" description="Disordered" evidence="7">
    <location>
        <begin position="127"/>
        <end position="181"/>
    </location>
</feature>
<keyword evidence="5 6" id="KW-0539">Nucleus</keyword>